<organism evidence="1 2">
    <name type="scientific">Undibacterium terreum</name>
    <dbReference type="NCBI Taxonomy" id="1224302"/>
    <lineage>
        <taxon>Bacteria</taxon>
        <taxon>Pseudomonadati</taxon>
        <taxon>Pseudomonadota</taxon>
        <taxon>Betaproteobacteria</taxon>
        <taxon>Burkholderiales</taxon>
        <taxon>Oxalobacteraceae</taxon>
        <taxon>Undibacterium</taxon>
    </lineage>
</organism>
<keyword evidence="2" id="KW-1185">Reference proteome</keyword>
<proteinExistence type="predicted"/>
<comment type="caution">
    <text evidence="1">The sequence shown here is derived from an EMBL/GenBank/DDBJ whole genome shotgun (WGS) entry which is preliminary data.</text>
</comment>
<dbReference type="AlphaFoldDB" id="A0A916V019"/>
<gene>
    <name evidence="1" type="ORF">GCM10011396_50150</name>
</gene>
<reference evidence="1" key="1">
    <citation type="journal article" date="2014" name="Int. J. Syst. Evol. Microbiol.">
        <title>Complete genome sequence of Corynebacterium casei LMG S-19264T (=DSM 44701T), isolated from a smear-ripened cheese.</title>
        <authorList>
            <consortium name="US DOE Joint Genome Institute (JGI-PGF)"/>
            <person name="Walter F."/>
            <person name="Albersmeier A."/>
            <person name="Kalinowski J."/>
            <person name="Ruckert C."/>
        </authorList>
    </citation>
    <scope>NUCLEOTIDE SEQUENCE</scope>
    <source>
        <strain evidence="1">CGMCC 1.10998</strain>
    </source>
</reference>
<dbReference type="Proteomes" id="UP000637423">
    <property type="component" value="Unassembled WGS sequence"/>
</dbReference>
<reference evidence="1" key="2">
    <citation type="submission" date="2020-09" db="EMBL/GenBank/DDBJ databases">
        <authorList>
            <person name="Sun Q."/>
            <person name="Zhou Y."/>
        </authorList>
    </citation>
    <scope>NUCLEOTIDE SEQUENCE</scope>
    <source>
        <strain evidence="1">CGMCC 1.10998</strain>
    </source>
</reference>
<name>A0A916V019_9BURK</name>
<dbReference type="EMBL" id="BMED01000007">
    <property type="protein sequence ID" value="GGC96689.1"/>
    <property type="molecule type" value="Genomic_DNA"/>
</dbReference>
<accession>A0A916V019</accession>
<sequence>MIYLSFMQLNCFMKVKSGLAWRETGYVCAEEKAANRVNQNQALFVYMGAKAPPYPATSTRFKIWVKSA</sequence>
<evidence type="ECO:0000313" key="1">
    <source>
        <dbReference type="EMBL" id="GGC96689.1"/>
    </source>
</evidence>
<protein>
    <submittedName>
        <fullName evidence="1">Uncharacterized protein</fullName>
    </submittedName>
</protein>
<evidence type="ECO:0000313" key="2">
    <source>
        <dbReference type="Proteomes" id="UP000637423"/>
    </source>
</evidence>